<comment type="subcellular location">
    <subcellularLocation>
        <location evidence="1">Membrane</location>
        <topology evidence="1">Multi-pass membrane protein</topology>
    </subcellularLocation>
</comment>
<evidence type="ECO:0000259" key="8">
    <source>
        <dbReference type="PROSITE" id="PS50850"/>
    </source>
</evidence>
<keyword evidence="10" id="KW-1185">Reference proteome</keyword>
<evidence type="ECO:0000256" key="1">
    <source>
        <dbReference type="ARBA" id="ARBA00004141"/>
    </source>
</evidence>
<dbReference type="GO" id="GO:0022857">
    <property type="term" value="F:transmembrane transporter activity"/>
    <property type="evidence" value="ECO:0007669"/>
    <property type="project" value="InterPro"/>
</dbReference>
<evidence type="ECO:0000256" key="4">
    <source>
        <dbReference type="ARBA" id="ARBA00022692"/>
    </source>
</evidence>
<evidence type="ECO:0000256" key="7">
    <source>
        <dbReference type="SAM" id="Phobius"/>
    </source>
</evidence>
<feature type="transmembrane region" description="Helical" evidence="7">
    <location>
        <begin position="88"/>
        <end position="108"/>
    </location>
</feature>
<dbReference type="Proteomes" id="UP000092461">
    <property type="component" value="Unassembled WGS sequence"/>
</dbReference>
<feature type="transmembrane region" description="Helical" evidence="7">
    <location>
        <begin position="321"/>
        <end position="344"/>
    </location>
</feature>
<feature type="transmembrane region" description="Helical" evidence="7">
    <location>
        <begin position="115"/>
        <end position="135"/>
    </location>
</feature>
<evidence type="ECO:0000313" key="10">
    <source>
        <dbReference type="Proteomes" id="UP000092461"/>
    </source>
</evidence>
<dbReference type="PANTHER" id="PTHR23511:SF37">
    <property type="entry name" value="MAJOR FACILITATOR SUPERFAMILY (MFS) PROFILE DOMAIN-CONTAINING PROTEIN-RELATED"/>
    <property type="match status" value="1"/>
</dbReference>
<keyword evidence="4 7" id="KW-0812">Transmembrane</keyword>
<dbReference type="EMBL" id="AJWK01010715">
    <property type="status" value="NOT_ANNOTATED_CDS"/>
    <property type="molecule type" value="Genomic_DNA"/>
</dbReference>
<feature type="domain" description="Major facilitator superfamily (MFS) profile" evidence="8">
    <location>
        <begin position="43"/>
        <end position="367"/>
    </location>
</feature>
<comment type="similarity">
    <text evidence="2">Belongs to the major facilitator superfamily.</text>
</comment>
<reference evidence="9" key="1">
    <citation type="submission" date="2020-05" db="UniProtKB">
        <authorList>
            <consortium name="EnsemblMetazoa"/>
        </authorList>
    </citation>
    <scope>IDENTIFICATION</scope>
    <source>
        <strain evidence="9">Jacobina</strain>
    </source>
</reference>
<dbReference type="PANTHER" id="PTHR23511">
    <property type="entry name" value="SYNAPTIC VESICLE GLYCOPROTEIN 2"/>
    <property type="match status" value="1"/>
</dbReference>
<feature type="transmembrane region" description="Helical" evidence="7">
    <location>
        <begin position="48"/>
        <end position="68"/>
    </location>
</feature>
<dbReference type="Gene3D" id="1.20.1250.20">
    <property type="entry name" value="MFS general substrate transporter like domains"/>
    <property type="match status" value="1"/>
</dbReference>
<accession>A0A1B0CG42</accession>
<keyword evidence="6 7" id="KW-0472">Membrane</keyword>
<evidence type="ECO:0000256" key="6">
    <source>
        <dbReference type="ARBA" id="ARBA00023136"/>
    </source>
</evidence>
<evidence type="ECO:0000313" key="9">
    <source>
        <dbReference type="EnsemblMetazoa" id="LLOJ003343-PA"/>
    </source>
</evidence>
<keyword evidence="3" id="KW-0813">Transport</keyword>
<dbReference type="Pfam" id="PF00083">
    <property type="entry name" value="Sugar_tr"/>
    <property type="match status" value="1"/>
</dbReference>
<dbReference type="InterPro" id="IPR036259">
    <property type="entry name" value="MFS_trans_sf"/>
</dbReference>
<dbReference type="InterPro" id="IPR005828">
    <property type="entry name" value="MFS_sugar_transport-like"/>
</dbReference>
<keyword evidence="5 7" id="KW-1133">Transmembrane helix</keyword>
<dbReference type="GO" id="GO:0016020">
    <property type="term" value="C:membrane"/>
    <property type="evidence" value="ECO:0007669"/>
    <property type="project" value="UniProtKB-SubCell"/>
</dbReference>
<dbReference type="EMBL" id="AJWK01010713">
    <property type="status" value="NOT_ANNOTATED_CDS"/>
    <property type="molecule type" value="Genomic_DNA"/>
</dbReference>
<proteinExistence type="inferred from homology"/>
<dbReference type="PROSITE" id="PS50850">
    <property type="entry name" value="MFS"/>
    <property type="match status" value="1"/>
</dbReference>
<dbReference type="EMBL" id="AJWK01010714">
    <property type="status" value="NOT_ANNOTATED_CDS"/>
    <property type="molecule type" value="Genomic_DNA"/>
</dbReference>
<feature type="transmembrane region" description="Helical" evidence="7">
    <location>
        <begin position="141"/>
        <end position="162"/>
    </location>
</feature>
<sequence>MESGIGISNNPSIDPTNESTITQFEFKENERISYKDALTKTTFGKFNYFAIFICGMSLAAALLESMGIGFVNPVAQCDLQLTHSDKGVLSAVAFIGIIVSSHFWGFLADTMGRRTILLPSLFGAFISTVLSSLGSNFWTFAVLRFLSGFFISGASTTVYPYLSEFHNPNARSRAIMAASSIFGLGGLLMPAIAWLVMSSSWSFGIPLIGITYKPWRLFLVVSGLPDLICAISFIFLPESPKYLLSQGRQGEAIAILQSVYHINTGKKKENLNISAFIEEQDDLESRDQLENNMQEGFSRIFRKIYNQTAPLFMGDFLKRTVIACILQFGILFTANGICCGTRYLSSPSSFNQKLFHTEHKHYLLVGG</sequence>
<dbReference type="AlphaFoldDB" id="A0A1B0CG42"/>
<dbReference type="EnsemblMetazoa" id="LLOJ003343-RA">
    <property type="protein sequence ID" value="LLOJ003343-PA"/>
    <property type="gene ID" value="LLOJ003343"/>
</dbReference>
<feature type="transmembrane region" description="Helical" evidence="7">
    <location>
        <begin position="174"/>
        <end position="197"/>
    </location>
</feature>
<evidence type="ECO:0000256" key="3">
    <source>
        <dbReference type="ARBA" id="ARBA00022448"/>
    </source>
</evidence>
<evidence type="ECO:0000256" key="2">
    <source>
        <dbReference type="ARBA" id="ARBA00008335"/>
    </source>
</evidence>
<organism evidence="9 10">
    <name type="scientific">Lutzomyia longipalpis</name>
    <name type="common">Sand fly</name>
    <dbReference type="NCBI Taxonomy" id="7200"/>
    <lineage>
        <taxon>Eukaryota</taxon>
        <taxon>Metazoa</taxon>
        <taxon>Ecdysozoa</taxon>
        <taxon>Arthropoda</taxon>
        <taxon>Hexapoda</taxon>
        <taxon>Insecta</taxon>
        <taxon>Pterygota</taxon>
        <taxon>Neoptera</taxon>
        <taxon>Endopterygota</taxon>
        <taxon>Diptera</taxon>
        <taxon>Nematocera</taxon>
        <taxon>Psychodoidea</taxon>
        <taxon>Psychodidae</taxon>
        <taxon>Lutzomyia</taxon>
        <taxon>Lutzomyia</taxon>
    </lineage>
</organism>
<evidence type="ECO:0000256" key="5">
    <source>
        <dbReference type="ARBA" id="ARBA00022989"/>
    </source>
</evidence>
<name>A0A1B0CG42_LUTLO</name>
<dbReference type="SUPFAM" id="SSF103473">
    <property type="entry name" value="MFS general substrate transporter"/>
    <property type="match status" value="1"/>
</dbReference>
<dbReference type="InterPro" id="IPR020846">
    <property type="entry name" value="MFS_dom"/>
</dbReference>
<feature type="transmembrane region" description="Helical" evidence="7">
    <location>
        <begin position="217"/>
        <end position="236"/>
    </location>
</feature>
<dbReference type="VEuPathDB" id="VectorBase:LLONM1_009411"/>
<dbReference type="VEuPathDB" id="VectorBase:LLOJ003343"/>
<protein>
    <recommendedName>
        <fullName evidence="8">Major facilitator superfamily (MFS) profile domain-containing protein</fullName>
    </recommendedName>
</protein>